<keyword evidence="2" id="KW-1133">Transmembrane helix</keyword>
<feature type="compositionally biased region" description="Acidic residues" evidence="1">
    <location>
        <begin position="137"/>
        <end position="176"/>
    </location>
</feature>
<protein>
    <submittedName>
        <fullName evidence="3">Uncharacterized protein</fullName>
    </submittedName>
</protein>
<keyword evidence="4" id="KW-1185">Reference proteome</keyword>
<dbReference type="AlphaFoldDB" id="A0A926I4D7"/>
<feature type="compositionally biased region" description="Gly residues" evidence="1">
    <location>
        <begin position="185"/>
        <end position="218"/>
    </location>
</feature>
<keyword evidence="2" id="KW-0812">Transmembrane</keyword>
<proteinExistence type="predicted"/>
<evidence type="ECO:0000256" key="2">
    <source>
        <dbReference type="SAM" id="Phobius"/>
    </source>
</evidence>
<name>A0A926I4D7_9FIRM</name>
<dbReference type="EMBL" id="JACRST010000004">
    <property type="protein sequence ID" value="MBC8546126.1"/>
    <property type="molecule type" value="Genomic_DNA"/>
</dbReference>
<gene>
    <name evidence="3" type="ORF">H8711_04150</name>
</gene>
<sequence>MMDSATGMAAASGIITVLKYILITLGGGIALGAVGGLIYAGIRYPNPNKRSIFTARQKVIMLICVLLGVGLIVTAFVYQPGEKDSGGDLMVNAMIDPATGMPMTDESGHVLGQDGMPLMDENGNYLDMNGMPVAPGDEMEPDGEEPVDGALPEGEDGEAEDSSEADGEESSGEEDAGSSSEDAGSDGGSTVTGGSVPGGNGGGAVAIIGGMGGAVRVG</sequence>
<feature type="region of interest" description="Disordered" evidence="1">
    <location>
        <begin position="111"/>
        <end position="218"/>
    </location>
</feature>
<evidence type="ECO:0000256" key="1">
    <source>
        <dbReference type="SAM" id="MobiDB-lite"/>
    </source>
</evidence>
<organism evidence="3 4">
    <name type="scientific">Ligaoa zhengdingensis</name>
    <dbReference type="NCBI Taxonomy" id="2763658"/>
    <lineage>
        <taxon>Bacteria</taxon>
        <taxon>Bacillati</taxon>
        <taxon>Bacillota</taxon>
        <taxon>Clostridia</taxon>
        <taxon>Eubacteriales</taxon>
        <taxon>Oscillospiraceae</taxon>
        <taxon>Ligaoa</taxon>
    </lineage>
</organism>
<keyword evidence="2" id="KW-0472">Membrane</keyword>
<dbReference type="RefSeq" id="WP_249282281.1">
    <property type="nucleotide sequence ID" value="NZ_JACRST010000004.1"/>
</dbReference>
<reference evidence="3" key="1">
    <citation type="submission" date="2020-08" db="EMBL/GenBank/DDBJ databases">
        <title>Genome public.</title>
        <authorList>
            <person name="Liu C."/>
            <person name="Sun Q."/>
        </authorList>
    </citation>
    <scope>NUCLEOTIDE SEQUENCE</scope>
    <source>
        <strain evidence="3">NSJ-31</strain>
    </source>
</reference>
<feature type="transmembrane region" description="Helical" evidence="2">
    <location>
        <begin position="59"/>
        <end position="78"/>
    </location>
</feature>
<feature type="transmembrane region" description="Helical" evidence="2">
    <location>
        <begin position="20"/>
        <end position="39"/>
    </location>
</feature>
<comment type="caution">
    <text evidence="3">The sequence shown here is derived from an EMBL/GenBank/DDBJ whole genome shotgun (WGS) entry which is preliminary data.</text>
</comment>
<evidence type="ECO:0000313" key="3">
    <source>
        <dbReference type="EMBL" id="MBC8546126.1"/>
    </source>
</evidence>
<dbReference type="Proteomes" id="UP000653127">
    <property type="component" value="Unassembled WGS sequence"/>
</dbReference>
<accession>A0A926I4D7</accession>
<evidence type="ECO:0000313" key="4">
    <source>
        <dbReference type="Proteomes" id="UP000653127"/>
    </source>
</evidence>